<dbReference type="PANTHER" id="PTHR35303">
    <property type="entry name" value="OS02G0197800 PROTEIN"/>
    <property type="match status" value="1"/>
</dbReference>
<dbReference type="Pfam" id="PF06155">
    <property type="entry name" value="GBBH-like_N"/>
    <property type="match status" value="1"/>
</dbReference>
<comment type="caution">
    <text evidence="4">The sequence shown here is derived from an EMBL/GenBank/DDBJ whole genome shotgun (WGS) entry which is preliminary data.</text>
</comment>
<organism evidence="4 5">
    <name type="scientific">Pseudovibrio exalbescens</name>
    <dbReference type="NCBI Taxonomy" id="197461"/>
    <lineage>
        <taxon>Bacteria</taxon>
        <taxon>Pseudomonadati</taxon>
        <taxon>Pseudomonadota</taxon>
        <taxon>Alphaproteobacteria</taxon>
        <taxon>Hyphomicrobiales</taxon>
        <taxon>Stappiaceae</taxon>
        <taxon>Pseudovibrio</taxon>
    </lineage>
</organism>
<evidence type="ECO:0000313" key="4">
    <source>
        <dbReference type="EMBL" id="OKL43123.1"/>
    </source>
</evidence>
<evidence type="ECO:0000313" key="5">
    <source>
        <dbReference type="Proteomes" id="UP000185783"/>
    </source>
</evidence>
<dbReference type="STRING" id="197461.A3843_15510"/>
<name>A0A1U7JEF6_9HYPH</name>
<evidence type="ECO:0000256" key="2">
    <source>
        <dbReference type="ARBA" id="ARBA00023004"/>
    </source>
</evidence>
<sequence length="126" mass="14595">MRSDTLATETVPWPTEIRLKKDRKHLVVSYEDREPVEFTSEFLRVNSPSAEVQGHAPHQRKTVAGKAHVEIIAVEPVGNYAVKLVFDDLHNTGIFTWAYFKELDEQRESLWARYLKELEEKGLSRS</sequence>
<dbReference type="InterPro" id="IPR038492">
    <property type="entry name" value="GBBH-like_N_sf"/>
</dbReference>
<proteinExistence type="predicted"/>
<dbReference type="EMBL" id="LVVZ01000022">
    <property type="protein sequence ID" value="OKL43123.1"/>
    <property type="molecule type" value="Genomic_DNA"/>
</dbReference>
<keyword evidence="5" id="KW-1185">Reference proteome</keyword>
<dbReference type="Gene3D" id="3.30.2020.30">
    <property type="match status" value="1"/>
</dbReference>
<keyword evidence="1" id="KW-0479">Metal-binding</keyword>
<dbReference type="GO" id="GO:0046872">
    <property type="term" value="F:metal ion binding"/>
    <property type="evidence" value="ECO:0007669"/>
    <property type="project" value="UniProtKB-KW"/>
</dbReference>
<keyword evidence="2" id="KW-0408">Iron</keyword>
<accession>A0A1U7JEF6</accession>
<gene>
    <name evidence="4" type="ORF">A3843_15510</name>
</gene>
<dbReference type="RefSeq" id="WP_036490071.1">
    <property type="nucleotide sequence ID" value="NZ_LVVZ01000022.1"/>
</dbReference>
<protein>
    <recommendedName>
        <fullName evidence="3">Gamma-butyrobetaine hydroxylase-like N-terminal domain-containing protein</fullName>
    </recommendedName>
</protein>
<dbReference type="AlphaFoldDB" id="A0A1U7JEF6"/>
<dbReference type="Proteomes" id="UP000185783">
    <property type="component" value="Unassembled WGS sequence"/>
</dbReference>
<dbReference type="InterPro" id="IPR010376">
    <property type="entry name" value="GBBH-like_N"/>
</dbReference>
<evidence type="ECO:0000259" key="3">
    <source>
        <dbReference type="Pfam" id="PF06155"/>
    </source>
</evidence>
<evidence type="ECO:0000256" key="1">
    <source>
        <dbReference type="ARBA" id="ARBA00022723"/>
    </source>
</evidence>
<feature type="domain" description="Gamma-butyrobetaine hydroxylase-like N-terminal" evidence="3">
    <location>
        <begin position="17"/>
        <end position="100"/>
    </location>
</feature>
<dbReference type="PANTHER" id="PTHR35303:SF5">
    <property type="entry name" value="OS02G0197800 PROTEIN"/>
    <property type="match status" value="1"/>
</dbReference>
<dbReference type="OrthoDB" id="9794178at2"/>
<reference evidence="4 5" key="1">
    <citation type="submission" date="2016-03" db="EMBL/GenBank/DDBJ databases">
        <title>Genome sequence of Nesiotobacter sp. nov., a moderately halophilic alphaproteobacterium isolated from the Yellow Sea, China.</title>
        <authorList>
            <person name="Zhang G."/>
            <person name="Zhang R."/>
        </authorList>
    </citation>
    <scope>NUCLEOTIDE SEQUENCE [LARGE SCALE GENOMIC DNA]</scope>
    <source>
        <strain evidence="4 5">WB1-6</strain>
    </source>
</reference>